<dbReference type="EMBL" id="CALOZG010000004">
    <property type="protein sequence ID" value="CAH4019889.1"/>
    <property type="molecule type" value="Genomic_DNA"/>
</dbReference>
<reference evidence="1" key="1">
    <citation type="submission" date="2022-05" db="EMBL/GenBank/DDBJ databases">
        <authorList>
            <person name="Okamura Y."/>
        </authorList>
    </citation>
    <scope>NUCLEOTIDE SEQUENCE</scope>
</reference>
<evidence type="ECO:0000313" key="1">
    <source>
        <dbReference type="EMBL" id="CAH4019889.1"/>
    </source>
</evidence>
<dbReference type="PANTHER" id="PTHR33939">
    <property type="entry name" value="PROTEIN CBG22215"/>
    <property type="match status" value="1"/>
</dbReference>
<accession>A0A9P0T9L4</accession>
<dbReference type="AlphaFoldDB" id="A0A9P0T9L4"/>
<sequence>MAAEHGHTVVRIPPYHCQYNAVELIWAQVKGHAARNNPSPPFTATKMLDLLIKACESVTPENWASVVEKTKNLIMSDWDRDVAFDNITIRELVINVTENSSDDDSSSDGEESDDV</sequence>
<dbReference type="GO" id="GO:0003676">
    <property type="term" value="F:nucleic acid binding"/>
    <property type="evidence" value="ECO:0007669"/>
    <property type="project" value="InterPro"/>
</dbReference>
<dbReference type="Gene3D" id="3.30.420.10">
    <property type="entry name" value="Ribonuclease H-like superfamily/Ribonuclease H"/>
    <property type="match status" value="1"/>
</dbReference>
<dbReference type="Proteomes" id="UP001152562">
    <property type="component" value="Unassembled WGS sequence"/>
</dbReference>
<evidence type="ECO:0008006" key="3">
    <source>
        <dbReference type="Google" id="ProtNLM"/>
    </source>
</evidence>
<protein>
    <recommendedName>
        <fullName evidence="3">Tc1-like transposase DDE domain-containing protein</fullName>
    </recommendedName>
</protein>
<name>A0A9P0T9L4_PIEBR</name>
<dbReference type="PANTHER" id="PTHR33939:SF1">
    <property type="entry name" value="DUF4371 DOMAIN-CONTAINING PROTEIN"/>
    <property type="match status" value="1"/>
</dbReference>
<comment type="caution">
    <text evidence="1">The sequence shown here is derived from an EMBL/GenBank/DDBJ whole genome shotgun (WGS) entry which is preliminary data.</text>
</comment>
<gene>
    <name evidence="1" type="ORF">PIBRA_LOCUS3739</name>
</gene>
<keyword evidence="2" id="KW-1185">Reference proteome</keyword>
<organism evidence="1 2">
    <name type="scientific">Pieris brassicae</name>
    <name type="common">White butterfly</name>
    <name type="synonym">Large white butterfly</name>
    <dbReference type="NCBI Taxonomy" id="7116"/>
    <lineage>
        <taxon>Eukaryota</taxon>
        <taxon>Metazoa</taxon>
        <taxon>Ecdysozoa</taxon>
        <taxon>Arthropoda</taxon>
        <taxon>Hexapoda</taxon>
        <taxon>Insecta</taxon>
        <taxon>Pterygota</taxon>
        <taxon>Neoptera</taxon>
        <taxon>Endopterygota</taxon>
        <taxon>Lepidoptera</taxon>
        <taxon>Glossata</taxon>
        <taxon>Ditrysia</taxon>
        <taxon>Papilionoidea</taxon>
        <taxon>Pieridae</taxon>
        <taxon>Pierinae</taxon>
        <taxon>Pieris</taxon>
    </lineage>
</organism>
<evidence type="ECO:0000313" key="2">
    <source>
        <dbReference type="Proteomes" id="UP001152562"/>
    </source>
</evidence>
<proteinExistence type="predicted"/>
<dbReference type="InterPro" id="IPR036397">
    <property type="entry name" value="RNaseH_sf"/>
</dbReference>